<dbReference type="RefSeq" id="WP_186639606.1">
    <property type="nucleotide sequence ID" value="NZ_JACOAF010000036.1"/>
</dbReference>
<gene>
    <name evidence="1" type="ORF">H7U12_15440</name>
</gene>
<comment type="caution">
    <text evidence="1">The sequence shown here is derived from an EMBL/GenBank/DDBJ whole genome shotgun (WGS) entry which is preliminary data.</text>
</comment>
<protein>
    <submittedName>
        <fullName evidence="1">Uncharacterized protein</fullName>
    </submittedName>
</protein>
<dbReference type="EMBL" id="JACOAF010000036">
    <property type="protein sequence ID" value="MBC3541087.1"/>
    <property type="molecule type" value="Genomic_DNA"/>
</dbReference>
<accession>A0ABR6VW11</accession>
<evidence type="ECO:0000313" key="1">
    <source>
        <dbReference type="EMBL" id="MBC3541087.1"/>
    </source>
</evidence>
<name>A0ABR6VW11_9BACT</name>
<evidence type="ECO:0000313" key="2">
    <source>
        <dbReference type="Proteomes" id="UP000659698"/>
    </source>
</evidence>
<keyword evidence="2" id="KW-1185">Reference proteome</keyword>
<proteinExistence type="predicted"/>
<sequence length="157" mass="18180">MSEEEELVSKLFDELIKHLIVLSLPADYQKEYIGGGHTGDELALDFENCYVLQKEQYLSQGLINQEQLSLLDTLDDLFYERSGQEHLDFWEGVKTHSDWIQVRELAKGCLTALGKQDYGINVRYEYEKNYFDGEEQWVMHSAKSELVKRKATPNVPG</sequence>
<reference evidence="1 2" key="1">
    <citation type="journal article" date="2019" name="Int. J. Syst. Evol. Microbiol.">
        <title>Rufibacter sediminis sp. nov., isolated from freshwater lake sediment.</title>
        <authorList>
            <person name="Qu J.H."/>
            <person name="Zhang L.J."/>
            <person name="Fu Y.H."/>
            <person name="Li H.F."/>
        </authorList>
    </citation>
    <scope>NUCLEOTIDE SEQUENCE [LARGE SCALE GENOMIC DNA]</scope>
    <source>
        <strain evidence="1 2">H-1</strain>
    </source>
</reference>
<dbReference type="Proteomes" id="UP000659698">
    <property type="component" value="Unassembled WGS sequence"/>
</dbReference>
<organism evidence="1 2">
    <name type="scientific">Rufibacter sediminis</name>
    <dbReference type="NCBI Taxonomy" id="2762756"/>
    <lineage>
        <taxon>Bacteria</taxon>
        <taxon>Pseudomonadati</taxon>
        <taxon>Bacteroidota</taxon>
        <taxon>Cytophagia</taxon>
        <taxon>Cytophagales</taxon>
        <taxon>Hymenobacteraceae</taxon>
        <taxon>Rufibacter</taxon>
    </lineage>
</organism>